<accession>A0ABT6YE84</accession>
<dbReference type="PANTHER" id="PTHR40077:SF1">
    <property type="entry name" value="MEMBRANE PROTEIN"/>
    <property type="match status" value="1"/>
</dbReference>
<evidence type="ECO:0000313" key="8">
    <source>
        <dbReference type="EMBL" id="MDI9861899.1"/>
    </source>
</evidence>
<proteinExistence type="predicted"/>
<evidence type="ECO:0000256" key="6">
    <source>
        <dbReference type="SAM" id="Phobius"/>
    </source>
</evidence>
<protein>
    <submittedName>
        <fullName evidence="8">DUF3817 domain-containing protein</fullName>
    </submittedName>
</protein>
<comment type="caution">
    <text evidence="8">The sequence shown here is derived from an EMBL/GenBank/DDBJ whole genome shotgun (WGS) entry which is preliminary data.</text>
</comment>
<keyword evidence="4 6" id="KW-1133">Transmembrane helix</keyword>
<keyword evidence="2" id="KW-1003">Cell membrane</keyword>
<evidence type="ECO:0000256" key="1">
    <source>
        <dbReference type="ARBA" id="ARBA00004651"/>
    </source>
</evidence>
<dbReference type="Proteomes" id="UP001236507">
    <property type="component" value="Unassembled WGS sequence"/>
</dbReference>
<keyword evidence="5 6" id="KW-0472">Membrane</keyword>
<reference evidence="8 9" key="1">
    <citation type="submission" date="2023-05" db="EMBL/GenBank/DDBJ databases">
        <title>Novel species of genus Flectobacillus isolated from stream in China.</title>
        <authorList>
            <person name="Lu H."/>
        </authorList>
    </citation>
    <scope>NUCLEOTIDE SEQUENCE [LARGE SCALE GENOMIC DNA]</scope>
    <source>
        <strain evidence="8 9">KCTC 42575</strain>
    </source>
</reference>
<dbReference type="InterPro" id="IPR023845">
    <property type="entry name" value="DUF3817_TM"/>
</dbReference>
<dbReference type="PANTHER" id="PTHR40077">
    <property type="entry name" value="MEMBRANE PROTEIN-RELATED"/>
    <property type="match status" value="1"/>
</dbReference>
<evidence type="ECO:0000313" key="9">
    <source>
        <dbReference type="Proteomes" id="UP001236507"/>
    </source>
</evidence>
<dbReference type="Pfam" id="PF12823">
    <property type="entry name" value="DUF3817"/>
    <property type="match status" value="1"/>
</dbReference>
<gene>
    <name evidence="8" type="ORF">QM524_21940</name>
</gene>
<dbReference type="NCBIfam" id="TIGR03954">
    <property type="entry name" value="integ_memb_HG"/>
    <property type="match status" value="1"/>
</dbReference>
<name>A0ABT6YE84_9BACT</name>
<organism evidence="8 9">
    <name type="scientific">Flectobacillus roseus</name>
    <dbReference type="NCBI Taxonomy" id="502259"/>
    <lineage>
        <taxon>Bacteria</taxon>
        <taxon>Pseudomonadati</taxon>
        <taxon>Bacteroidota</taxon>
        <taxon>Cytophagia</taxon>
        <taxon>Cytophagales</taxon>
        <taxon>Flectobacillaceae</taxon>
        <taxon>Flectobacillus</taxon>
    </lineage>
</organism>
<feature type="transmembrane region" description="Helical" evidence="6">
    <location>
        <begin position="23"/>
        <end position="40"/>
    </location>
</feature>
<evidence type="ECO:0000256" key="4">
    <source>
        <dbReference type="ARBA" id="ARBA00022989"/>
    </source>
</evidence>
<feature type="transmembrane region" description="Helical" evidence="6">
    <location>
        <begin position="78"/>
        <end position="94"/>
    </location>
</feature>
<evidence type="ECO:0000259" key="7">
    <source>
        <dbReference type="Pfam" id="PF12823"/>
    </source>
</evidence>
<keyword evidence="9" id="KW-1185">Reference proteome</keyword>
<feature type="transmembrane region" description="Helical" evidence="6">
    <location>
        <begin position="52"/>
        <end position="72"/>
    </location>
</feature>
<dbReference type="EMBL" id="JASHIF010000023">
    <property type="protein sequence ID" value="MDI9861899.1"/>
    <property type="molecule type" value="Genomic_DNA"/>
</dbReference>
<dbReference type="RefSeq" id="WP_095168202.1">
    <property type="nucleotide sequence ID" value="NZ_JASHIF010000023.1"/>
</dbReference>
<sequence length="98" mass="10881">MSEKSSLSANIIRAFLIIGKIEGYSYLFLLFVAMPVKYILHKPEIVKIGGTIHGVLFVAFVATILAMIIQVGMTLRKAMLAFVLSLIPFGTFYLKKTL</sequence>
<evidence type="ECO:0000256" key="3">
    <source>
        <dbReference type="ARBA" id="ARBA00022692"/>
    </source>
</evidence>
<evidence type="ECO:0000256" key="5">
    <source>
        <dbReference type="ARBA" id="ARBA00023136"/>
    </source>
</evidence>
<feature type="domain" description="DUF3817" evidence="7">
    <location>
        <begin position="13"/>
        <end position="97"/>
    </location>
</feature>
<evidence type="ECO:0000256" key="2">
    <source>
        <dbReference type="ARBA" id="ARBA00022475"/>
    </source>
</evidence>
<keyword evidence="3 6" id="KW-0812">Transmembrane</keyword>
<comment type="subcellular location">
    <subcellularLocation>
        <location evidence="1">Cell membrane</location>
        <topology evidence="1">Multi-pass membrane protein</topology>
    </subcellularLocation>
</comment>